<evidence type="ECO:0000313" key="1">
    <source>
        <dbReference type="EMBL" id="MFI1464900.1"/>
    </source>
</evidence>
<keyword evidence="2" id="KW-1185">Reference proteome</keyword>
<comment type="caution">
    <text evidence="1">The sequence shown here is derived from an EMBL/GenBank/DDBJ whole genome shotgun (WGS) entry which is preliminary data.</text>
</comment>
<organism evidence="1 2">
    <name type="scientific">Nocardia carnea</name>
    <dbReference type="NCBI Taxonomy" id="37328"/>
    <lineage>
        <taxon>Bacteria</taxon>
        <taxon>Bacillati</taxon>
        <taxon>Actinomycetota</taxon>
        <taxon>Actinomycetes</taxon>
        <taxon>Mycobacteriales</taxon>
        <taxon>Nocardiaceae</taxon>
        <taxon>Nocardia</taxon>
    </lineage>
</organism>
<dbReference type="Proteomes" id="UP001611263">
    <property type="component" value="Unassembled WGS sequence"/>
</dbReference>
<accession>A0ABW7U087</accession>
<dbReference type="EMBL" id="JBIRUQ010000011">
    <property type="protein sequence ID" value="MFI1464900.1"/>
    <property type="molecule type" value="Genomic_DNA"/>
</dbReference>
<protein>
    <submittedName>
        <fullName evidence="1">Uncharacterized protein</fullName>
    </submittedName>
</protein>
<reference evidence="1 2" key="1">
    <citation type="submission" date="2024-10" db="EMBL/GenBank/DDBJ databases">
        <title>The Natural Products Discovery Center: Release of the First 8490 Sequenced Strains for Exploring Actinobacteria Biosynthetic Diversity.</title>
        <authorList>
            <person name="Kalkreuter E."/>
            <person name="Kautsar S.A."/>
            <person name="Yang D."/>
            <person name="Bader C.D."/>
            <person name="Teijaro C.N."/>
            <person name="Fluegel L."/>
            <person name="Davis C.M."/>
            <person name="Simpson J.R."/>
            <person name="Lauterbach L."/>
            <person name="Steele A.D."/>
            <person name="Gui C."/>
            <person name="Meng S."/>
            <person name="Li G."/>
            <person name="Viehrig K."/>
            <person name="Ye F."/>
            <person name="Su P."/>
            <person name="Kiefer A.F."/>
            <person name="Nichols A."/>
            <person name="Cepeda A.J."/>
            <person name="Yan W."/>
            <person name="Fan B."/>
            <person name="Jiang Y."/>
            <person name="Adhikari A."/>
            <person name="Zheng C.-J."/>
            <person name="Schuster L."/>
            <person name="Cowan T.M."/>
            <person name="Smanski M.J."/>
            <person name="Chevrette M.G."/>
            <person name="De Carvalho L.P.S."/>
            <person name="Shen B."/>
        </authorList>
    </citation>
    <scope>NUCLEOTIDE SEQUENCE [LARGE SCALE GENOMIC DNA]</scope>
    <source>
        <strain evidence="1 2">NPDC020568</strain>
    </source>
</reference>
<evidence type="ECO:0000313" key="2">
    <source>
        <dbReference type="Proteomes" id="UP001611263"/>
    </source>
</evidence>
<dbReference type="GeneID" id="93509693"/>
<dbReference type="RefSeq" id="WP_197039732.1">
    <property type="nucleotide sequence ID" value="NZ_JBIRUQ010000011.1"/>
</dbReference>
<sequence length="50" mass="5218">MADTQDDAGVELRWDQRALTAADLVTDAQLVQAGPCFRSSSVSVAAPEPG</sequence>
<name>A0ABW7U087_9NOCA</name>
<proteinExistence type="predicted"/>
<gene>
    <name evidence="1" type="ORF">ACH4WX_29660</name>
</gene>